<dbReference type="AlphaFoldDB" id="X6MK01"/>
<name>X6MK01_RETFI</name>
<evidence type="ECO:0000313" key="2">
    <source>
        <dbReference type="Proteomes" id="UP000023152"/>
    </source>
</evidence>
<organism evidence="1 2">
    <name type="scientific">Reticulomyxa filosa</name>
    <dbReference type="NCBI Taxonomy" id="46433"/>
    <lineage>
        <taxon>Eukaryota</taxon>
        <taxon>Sar</taxon>
        <taxon>Rhizaria</taxon>
        <taxon>Retaria</taxon>
        <taxon>Foraminifera</taxon>
        <taxon>Monothalamids</taxon>
        <taxon>Reticulomyxidae</taxon>
        <taxon>Reticulomyxa</taxon>
    </lineage>
</organism>
<comment type="caution">
    <text evidence="1">The sequence shown here is derived from an EMBL/GenBank/DDBJ whole genome shotgun (WGS) entry which is preliminary data.</text>
</comment>
<protein>
    <submittedName>
        <fullName evidence="1">Uncharacterized protein</fullName>
    </submittedName>
</protein>
<evidence type="ECO:0000313" key="1">
    <source>
        <dbReference type="EMBL" id="ETO14338.1"/>
    </source>
</evidence>
<accession>X6MK01</accession>
<gene>
    <name evidence="1" type="ORF">RFI_23029</name>
</gene>
<keyword evidence="2" id="KW-1185">Reference proteome</keyword>
<dbReference type="EMBL" id="ASPP01020089">
    <property type="protein sequence ID" value="ETO14338.1"/>
    <property type="molecule type" value="Genomic_DNA"/>
</dbReference>
<reference evidence="1 2" key="1">
    <citation type="journal article" date="2013" name="Curr. Biol.">
        <title>The Genome of the Foraminiferan Reticulomyxa filosa.</title>
        <authorList>
            <person name="Glockner G."/>
            <person name="Hulsmann N."/>
            <person name="Schleicher M."/>
            <person name="Noegel A.A."/>
            <person name="Eichinger L."/>
            <person name="Gallinger C."/>
            <person name="Pawlowski J."/>
            <person name="Sierra R."/>
            <person name="Euteneuer U."/>
            <person name="Pillet L."/>
            <person name="Moustafa A."/>
            <person name="Platzer M."/>
            <person name="Groth M."/>
            <person name="Szafranski K."/>
            <person name="Schliwa M."/>
        </authorList>
    </citation>
    <scope>NUCLEOTIDE SEQUENCE [LARGE SCALE GENOMIC DNA]</scope>
</reference>
<proteinExistence type="predicted"/>
<dbReference type="Proteomes" id="UP000023152">
    <property type="component" value="Unassembled WGS sequence"/>
</dbReference>
<feature type="non-terminal residue" evidence="1">
    <location>
        <position position="204"/>
    </location>
</feature>
<sequence>MKENTVKKVHENSKGKEREKRKKFLVNFVLLIFYHKINKKLISSRLFKNYVDHATKNATRSKKKLDEKNDLENELKMLDSTEKPEEAAKEIMKFILNGKEPLLDDDNPYRPPDGFCEKCTMFTCKNLKKCRRITSKKKQIANREMDCPNNCCDCSIFFWFLKKLLIFVLKTLENFFKALVFMLKKIYFQLFAIVSDLQQLQAAR</sequence>